<dbReference type="SUPFAM" id="SSF47370">
    <property type="entry name" value="Bromodomain"/>
    <property type="match status" value="1"/>
</dbReference>
<evidence type="ECO:0000259" key="15">
    <source>
        <dbReference type="PROSITE" id="PS51204"/>
    </source>
</evidence>
<dbReference type="PROSITE" id="PS51204">
    <property type="entry name" value="HSA"/>
    <property type="match status" value="1"/>
</dbReference>
<evidence type="ECO:0000313" key="17">
    <source>
        <dbReference type="EMBL" id="KAG0146515.1"/>
    </source>
</evidence>
<evidence type="ECO:0000259" key="12">
    <source>
        <dbReference type="PROSITE" id="PS50014"/>
    </source>
</evidence>
<dbReference type="Gene3D" id="1.20.5.170">
    <property type="match status" value="1"/>
</dbReference>
<comment type="caution">
    <text evidence="17">The sequence shown here is derived from an EMBL/GenBank/DDBJ whole genome shotgun (WGS) entry which is preliminary data.</text>
</comment>
<feature type="domain" description="Helicase ATP-binding" evidence="13">
    <location>
        <begin position="550"/>
        <end position="716"/>
    </location>
</feature>
<keyword evidence="5" id="KW-0805">Transcription regulation</keyword>
<dbReference type="Pfam" id="PF08880">
    <property type="entry name" value="QLQ"/>
    <property type="match status" value="1"/>
</dbReference>
<dbReference type="PROSITE" id="PS51192">
    <property type="entry name" value="HELICASE_ATP_BIND_1"/>
    <property type="match status" value="1"/>
</dbReference>
<keyword evidence="8" id="KW-0539">Nucleus</keyword>
<dbReference type="InterPro" id="IPR001487">
    <property type="entry name" value="Bromodomain"/>
</dbReference>
<dbReference type="GO" id="GO:0016787">
    <property type="term" value="F:hydrolase activity"/>
    <property type="evidence" value="ECO:0007669"/>
    <property type="project" value="UniProtKB-KW"/>
</dbReference>
<dbReference type="SMART" id="SM00573">
    <property type="entry name" value="HSA"/>
    <property type="match status" value="1"/>
</dbReference>
<dbReference type="InterPro" id="IPR049730">
    <property type="entry name" value="SNF2/RAD54-like_C"/>
</dbReference>
<evidence type="ECO:0000256" key="2">
    <source>
        <dbReference type="ARBA" id="ARBA00022741"/>
    </source>
</evidence>
<evidence type="ECO:0000256" key="11">
    <source>
        <dbReference type="SAM" id="MobiDB-lite"/>
    </source>
</evidence>
<feature type="region of interest" description="Disordered" evidence="11">
    <location>
        <begin position="204"/>
        <end position="223"/>
    </location>
</feature>
<accession>A0A9P6TCC0</accession>
<dbReference type="SMART" id="SM00297">
    <property type="entry name" value="BROMO"/>
    <property type="match status" value="1"/>
</dbReference>
<dbReference type="FunFam" id="3.40.50.10810:FF:000008">
    <property type="entry name" value="Chromatin structure-remodeling complex subunit snf21"/>
    <property type="match status" value="1"/>
</dbReference>
<dbReference type="Pfam" id="PF00176">
    <property type="entry name" value="SNF2-rel_dom"/>
    <property type="match status" value="1"/>
</dbReference>
<keyword evidence="6 9" id="KW-0103">Bromodomain</keyword>
<dbReference type="PRINTS" id="PR00503">
    <property type="entry name" value="BROMODOMAIN"/>
</dbReference>
<evidence type="ECO:0000256" key="6">
    <source>
        <dbReference type="ARBA" id="ARBA00023117"/>
    </source>
</evidence>
<keyword evidence="4" id="KW-0067">ATP-binding</keyword>
<dbReference type="EMBL" id="MU167260">
    <property type="protein sequence ID" value="KAG0146515.1"/>
    <property type="molecule type" value="Genomic_DNA"/>
</dbReference>
<dbReference type="InterPro" id="IPR014012">
    <property type="entry name" value="HSA_dom"/>
</dbReference>
<name>A0A9P6TCC0_9BASI</name>
<evidence type="ECO:0000259" key="13">
    <source>
        <dbReference type="PROSITE" id="PS51192"/>
    </source>
</evidence>
<feature type="domain" description="Bromo" evidence="12">
    <location>
        <begin position="1302"/>
        <end position="1371"/>
    </location>
</feature>
<dbReference type="SUPFAM" id="SSF52540">
    <property type="entry name" value="P-loop containing nucleoside triphosphate hydrolases"/>
    <property type="match status" value="2"/>
</dbReference>
<proteinExistence type="predicted"/>
<dbReference type="PROSITE" id="PS50014">
    <property type="entry name" value="BROMODOMAIN_2"/>
    <property type="match status" value="1"/>
</dbReference>
<dbReference type="PROSITE" id="PS51666">
    <property type="entry name" value="QLQ"/>
    <property type="match status" value="1"/>
</dbReference>
<dbReference type="CDD" id="cd17996">
    <property type="entry name" value="DEXHc_SMARCA2_SMARCA4"/>
    <property type="match status" value="1"/>
</dbReference>
<sequence length="1443" mass="165182">MNTKNAIFDRMVELQQRRTALINSGATVQTSPELAKLESWHAEMVQKQAEFVSQQQHQIQVGINPSSRPSTANLNPQIPHSPAILTHSNQINHINHQPSIGSSPPSTFSLDPTQLNQLRAQILATKTLTRNLPLDDNLKQAIAPSEPYPPSITSAPASSSIPQNLPQADRASSDEHLSLPTDVDPEYLQSSIYPYHTYVHPNTVLQNPPANLNDPRPGSNQHQNNWLVPSLLPPGLDPYTVKAERERFIEGRIRWRLGELEAMNARLPDAPIHSDTSSSVTTSQKLRALIAMKSLQLLPRQRALREEIITGLNHATKLNLVTDRTAAKRPKKINLRDARTTEALERRQKTEREQRAKQKHLDHIKAIENHAQRLKSAHAENQEVYRRLGKSVLKFHVEAEKEEQRRIERLSKERLKALKADDEEAYLKLIDTAKDTRITHLLRQTDQYLDSLSQAVLQQQNDAVHRDGQIFVSGGPNSEVAIDESAFGAAPVFDDDKANTAVSAGGAGDSGKADYYNVAHRIKEEVTKQSSLLTGGTLKEYQIKGLQWMVSLYNNRLNGILADEMGLGKTIQTISLITWLIEHKQQPGPYLVIVPLSTMPNWTIEFEKWAPRIKVIIYKGSPNVRKQIQAQHLRNGQFQVLLTTYEYIIKDRPVLAKIKWIHMIIDEGHRMKNSQSKLSLTLTTHYTSRYRLILTGTPLQNNLPELWALLNFVLPKVFNSVKSFDEWFNTPFANTGGQDKIELNEEEAILVIRRLHKVLRPFLLRRLKKDVESELPDKVERVIKCKMSGLQLKLTNMLKIHKVIWTDVDSYADKKGGSGGIMKGLQNVIMQFKKICNHPFTFEEVERTINGPDKPTNDTLWRAAGKFELLDRVLPKLFATGHRVLMFFQMTQVMDIFQDYCAYRGIKNLRLDGMTKPEERADLLKKFNHPECDTHLFILSTRAGGLGLNLQTADTVIIFDSDWNPHQDLQAQDRAHRIGQKKEVRVLRLITSKSVEEHIMSKAQFKLDMDKKVIQAGRFDHKSSAEERETFLRELLEDDDNEEEGDNELGDEELNEILKRSDEEFEIFTRMDKDRTLAALEAWRQTPRGQAGEPVPERLMTVEELPHVYSKEISPPVVVDPNAVEEEEGEPGVRKARNRNAVHYDDGLTEEQFLEALENEEDLTEVIAKKRGRKAVRSANKLKRMASEANEDDQEEDQDDEEEDEEDEDFVGGSGRGRKLMRTNSAMVKVSDSPEPNKKRKRLFTTLFDGSVDEEEERVNRKGTNKKRKNMHEDEDDGVLDGYRKVMRECYDALMKPIAPDSGERRINLFVDLVHRKQFQDYYQIIKKPIAMRQISKNIQNKYKTLKQFKDDVHLMFNNARTYNETGSYVYVQADELQDYFDHVFDCLVDENGKPRVEPLPQRPPNLSESEEGSDDDDDDENEASGIETKRNKLRVEESEDDR</sequence>
<dbReference type="PANTHER" id="PTHR10799">
    <property type="entry name" value="SNF2/RAD54 HELICASE FAMILY"/>
    <property type="match status" value="1"/>
</dbReference>
<keyword evidence="10" id="KW-0175">Coiled coil</keyword>
<feature type="compositionally biased region" description="Acidic residues" evidence="11">
    <location>
        <begin position="1409"/>
        <end position="1423"/>
    </location>
</feature>
<dbReference type="InterPro" id="IPR001650">
    <property type="entry name" value="Helicase_C-like"/>
</dbReference>
<evidence type="ECO:0000256" key="1">
    <source>
        <dbReference type="ARBA" id="ARBA00004123"/>
    </source>
</evidence>
<feature type="compositionally biased region" description="Basic residues" evidence="11">
    <location>
        <begin position="1173"/>
        <end position="1184"/>
    </location>
</feature>
<keyword evidence="7" id="KW-0804">Transcription</keyword>
<feature type="compositionally biased region" description="Basic residues" evidence="11">
    <location>
        <begin position="1261"/>
        <end position="1270"/>
    </location>
</feature>
<dbReference type="SMART" id="SM00490">
    <property type="entry name" value="HELICc"/>
    <property type="match status" value="1"/>
</dbReference>
<dbReference type="GO" id="GO:0005634">
    <property type="term" value="C:nucleus"/>
    <property type="evidence" value="ECO:0007669"/>
    <property type="project" value="UniProtKB-SubCell"/>
</dbReference>
<feature type="compositionally biased region" description="Acidic residues" evidence="11">
    <location>
        <begin position="1189"/>
        <end position="1210"/>
    </location>
</feature>
<dbReference type="GO" id="GO:0006338">
    <property type="term" value="P:chromatin remodeling"/>
    <property type="evidence" value="ECO:0007669"/>
    <property type="project" value="UniProtKB-ARBA"/>
</dbReference>
<dbReference type="Pfam" id="PF00271">
    <property type="entry name" value="Helicase_C"/>
    <property type="match status" value="1"/>
</dbReference>
<evidence type="ECO:0000256" key="8">
    <source>
        <dbReference type="ARBA" id="ARBA00023242"/>
    </source>
</evidence>
<dbReference type="InterPro" id="IPR000330">
    <property type="entry name" value="SNF2_N"/>
</dbReference>
<dbReference type="GO" id="GO:0005524">
    <property type="term" value="F:ATP binding"/>
    <property type="evidence" value="ECO:0007669"/>
    <property type="project" value="InterPro"/>
</dbReference>
<feature type="coiled-coil region" evidence="10">
    <location>
        <begin position="367"/>
        <end position="420"/>
    </location>
</feature>
<dbReference type="InterPro" id="IPR038718">
    <property type="entry name" value="SNF2-like_sf"/>
</dbReference>
<dbReference type="SMART" id="SM01314">
    <property type="entry name" value="SnAC"/>
    <property type="match status" value="1"/>
</dbReference>
<protein>
    <submittedName>
        <fullName evidence="17">Uncharacterized protein</fullName>
    </submittedName>
</protein>
<keyword evidence="3" id="KW-0378">Hydrolase</keyword>
<dbReference type="GO" id="GO:0042393">
    <property type="term" value="F:histone binding"/>
    <property type="evidence" value="ECO:0007669"/>
    <property type="project" value="InterPro"/>
</dbReference>
<feature type="domain" description="QLQ" evidence="16">
    <location>
        <begin position="109"/>
        <end position="144"/>
    </location>
</feature>
<dbReference type="Gene3D" id="3.40.50.300">
    <property type="entry name" value="P-loop containing nucleotide triphosphate hydrolases"/>
    <property type="match status" value="1"/>
</dbReference>
<evidence type="ECO:0000313" key="18">
    <source>
        <dbReference type="Proteomes" id="UP000886653"/>
    </source>
</evidence>
<dbReference type="InterPro" id="IPR036427">
    <property type="entry name" value="Bromodomain-like_sf"/>
</dbReference>
<dbReference type="InterPro" id="IPR014001">
    <property type="entry name" value="Helicase_ATP-bd"/>
</dbReference>
<evidence type="ECO:0000256" key="10">
    <source>
        <dbReference type="SAM" id="Coils"/>
    </source>
</evidence>
<feature type="compositionally biased region" description="Low complexity" evidence="11">
    <location>
        <begin position="151"/>
        <end position="162"/>
    </location>
</feature>
<evidence type="ECO:0000256" key="7">
    <source>
        <dbReference type="ARBA" id="ARBA00023163"/>
    </source>
</evidence>
<dbReference type="Pfam" id="PF14619">
    <property type="entry name" value="SnAC"/>
    <property type="match status" value="1"/>
</dbReference>
<dbReference type="Pfam" id="PF00439">
    <property type="entry name" value="Bromodomain"/>
    <property type="match status" value="1"/>
</dbReference>
<dbReference type="PROSITE" id="PS51194">
    <property type="entry name" value="HELICASE_CTER"/>
    <property type="match status" value="1"/>
</dbReference>
<feature type="region of interest" description="Disordered" evidence="11">
    <location>
        <begin position="1392"/>
        <end position="1443"/>
    </location>
</feature>
<feature type="domain" description="HSA" evidence="15">
    <location>
        <begin position="348"/>
        <end position="420"/>
    </location>
</feature>
<evidence type="ECO:0000256" key="3">
    <source>
        <dbReference type="ARBA" id="ARBA00022801"/>
    </source>
</evidence>
<comment type="subcellular location">
    <subcellularLocation>
        <location evidence="1">Nucleus</location>
    </subcellularLocation>
</comment>
<evidence type="ECO:0000259" key="16">
    <source>
        <dbReference type="PROSITE" id="PS51666"/>
    </source>
</evidence>
<dbReference type="OrthoDB" id="5857104at2759"/>
<keyword evidence="2" id="KW-0547">Nucleotide-binding</keyword>
<evidence type="ECO:0000256" key="4">
    <source>
        <dbReference type="ARBA" id="ARBA00022840"/>
    </source>
</evidence>
<dbReference type="CDD" id="cd18793">
    <property type="entry name" value="SF2_C_SNF"/>
    <property type="match status" value="1"/>
</dbReference>
<reference evidence="17" key="1">
    <citation type="submission" date="2013-11" db="EMBL/GenBank/DDBJ databases">
        <title>Genome sequence of the fusiform rust pathogen reveals effectors for host alternation and coevolution with pine.</title>
        <authorList>
            <consortium name="DOE Joint Genome Institute"/>
            <person name="Smith K."/>
            <person name="Pendleton A."/>
            <person name="Kubisiak T."/>
            <person name="Anderson C."/>
            <person name="Salamov A."/>
            <person name="Aerts A."/>
            <person name="Riley R."/>
            <person name="Clum A."/>
            <person name="Lindquist E."/>
            <person name="Ence D."/>
            <person name="Campbell M."/>
            <person name="Kronenberg Z."/>
            <person name="Feau N."/>
            <person name="Dhillon B."/>
            <person name="Hamelin R."/>
            <person name="Burleigh J."/>
            <person name="Smith J."/>
            <person name="Yandell M."/>
            <person name="Nelson C."/>
            <person name="Grigoriev I."/>
            <person name="Davis J."/>
        </authorList>
    </citation>
    <scope>NUCLEOTIDE SEQUENCE</scope>
    <source>
        <strain evidence="17">G11</strain>
    </source>
</reference>
<dbReference type="Pfam" id="PF07529">
    <property type="entry name" value="HSA"/>
    <property type="match status" value="1"/>
</dbReference>
<dbReference type="InterPro" id="IPR014978">
    <property type="entry name" value="Gln-Leu-Gln_QLQ"/>
</dbReference>
<dbReference type="Gene3D" id="3.40.50.10810">
    <property type="entry name" value="Tandem AAA-ATPase domain"/>
    <property type="match status" value="1"/>
</dbReference>
<evidence type="ECO:0000259" key="14">
    <source>
        <dbReference type="PROSITE" id="PS51194"/>
    </source>
</evidence>
<feature type="region of interest" description="Disordered" evidence="11">
    <location>
        <begin position="1173"/>
        <end position="1275"/>
    </location>
</feature>
<dbReference type="InterPro" id="IPR029295">
    <property type="entry name" value="SnAC"/>
</dbReference>
<evidence type="ECO:0000256" key="9">
    <source>
        <dbReference type="PROSITE-ProRule" id="PRU00035"/>
    </source>
</evidence>
<dbReference type="SMART" id="SM00487">
    <property type="entry name" value="DEXDc"/>
    <property type="match status" value="1"/>
</dbReference>
<feature type="domain" description="Helicase C-terminal" evidence="14">
    <location>
        <begin position="869"/>
        <end position="1036"/>
    </location>
</feature>
<feature type="region of interest" description="Disordered" evidence="11">
    <location>
        <begin position="140"/>
        <end position="182"/>
    </location>
</feature>
<dbReference type="Proteomes" id="UP000886653">
    <property type="component" value="Unassembled WGS sequence"/>
</dbReference>
<gene>
    <name evidence="17" type="ORF">CROQUDRAFT_62810</name>
</gene>
<organism evidence="17 18">
    <name type="scientific">Cronartium quercuum f. sp. fusiforme G11</name>
    <dbReference type="NCBI Taxonomy" id="708437"/>
    <lineage>
        <taxon>Eukaryota</taxon>
        <taxon>Fungi</taxon>
        <taxon>Dikarya</taxon>
        <taxon>Basidiomycota</taxon>
        <taxon>Pucciniomycotina</taxon>
        <taxon>Pucciniomycetes</taxon>
        <taxon>Pucciniales</taxon>
        <taxon>Coleosporiaceae</taxon>
        <taxon>Cronartium</taxon>
    </lineage>
</organism>
<feature type="compositionally biased region" description="Basic and acidic residues" evidence="11">
    <location>
        <begin position="1428"/>
        <end position="1437"/>
    </location>
</feature>
<keyword evidence="18" id="KW-1185">Reference proteome</keyword>
<dbReference type="GO" id="GO:0006355">
    <property type="term" value="P:regulation of DNA-templated transcription"/>
    <property type="evidence" value="ECO:0007669"/>
    <property type="project" value="InterPro"/>
</dbReference>
<evidence type="ECO:0000256" key="5">
    <source>
        <dbReference type="ARBA" id="ARBA00023015"/>
    </source>
</evidence>
<dbReference type="Gene3D" id="1.20.920.10">
    <property type="entry name" value="Bromodomain-like"/>
    <property type="match status" value="1"/>
</dbReference>
<dbReference type="InterPro" id="IPR027417">
    <property type="entry name" value="P-loop_NTPase"/>
</dbReference>